<comment type="caution">
    <text evidence="1">The sequence shown here is derived from an EMBL/GenBank/DDBJ whole genome shotgun (WGS) entry which is preliminary data.</text>
</comment>
<organism evidence="1 2">
    <name type="scientific">Bremia lactucae</name>
    <name type="common">Lettuce downy mildew</name>
    <dbReference type="NCBI Taxonomy" id="4779"/>
    <lineage>
        <taxon>Eukaryota</taxon>
        <taxon>Sar</taxon>
        <taxon>Stramenopiles</taxon>
        <taxon>Oomycota</taxon>
        <taxon>Peronosporomycetes</taxon>
        <taxon>Peronosporales</taxon>
        <taxon>Peronosporaceae</taxon>
        <taxon>Bremia</taxon>
    </lineage>
</organism>
<evidence type="ECO:0000313" key="2">
    <source>
        <dbReference type="Proteomes" id="UP000294530"/>
    </source>
</evidence>
<dbReference type="GeneID" id="94350621"/>
<reference evidence="1 2" key="1">
    <citation type="journal article" date="2021" name="Genome Biol.">
        <title>AFLAP: assembly-free linkage analysis pipeline using k-mers from genome sequencing data.</title>
        <authorList>
            <person name="Fletcher K."/>
            <person name="Zhang L."/>
            <person name="Gil J."/>
            <person name="Han R."/>
            <person name="Cavanaugh K."/>
            <person name="Michelmore R."/>
        </authorList>
    </citation>
    <scope>NUCLEOTIDE SEQUENCE [LARGE SCALE GENOMIC DNA]</scope>
    <source>
        <strain evidence="1 2">SF5</strain>
    </source>
</reference>
<dbReference type="AlphaFoldDB" id="A0A976FJA1"/>
<dbReference type="KEGG" id="blac:94350621"/>
<dbReference type="RefSeq" id="XP_067817187.1">
    <property type="nucleotide sequence ID" value="XM_067964950.1"/>
</dbReference>
<sequence length="71" mass="7743">MGGSFEYIGASLYSRISSLNTGADLFRLAGLRLNSPELLIAATVLKMMHIPGHMTGRESLVMAQPHFTHKV</sequence>
<keyword evidence="2" id="KW-1185">Reference proteome</keyword>
<accession>A0A976FJA1</accession>
<evidence type="ECO:0000313" key="1">
    <source>
        <dbReference type="EMBL" id="TDH67688.1"/>
    </source>
</evidence>
<protein>
    <submittedName>
        <fullName evidence="1">Uncharacterized protein</fullName>
    </submittedName>
</protein>
<gene>
    <name evidence="1" type="ORF">CCR75_006885</name>
</gene>
<dbReference type="EMBL" id="SHOA02000003">
    <property type="protein sequence ID" value="TDH67688.1"/>
    <property type="molecule type" value="Genomic_DNA"/>
</dbReference>
<dbReference type="Proteomes" id="UP000294530">
    <property type="component" value="Unassembled WGS sequence"/>
</dbReference>
<name>A0A976FJA1_BRELC</name>
<proteinExistence type="predicted"/>